<evidence type="ECO:0000313" key="2">
    <source>
        <dbReference type="Proteomes" id="UP001642484"/>
    </source>
</evidence>
<organism evidence="1 2">
    <name type="scientific">Durusdinium trenchii</name>
    <dbReference type="NCBI Taxonomy" id="1381693"/>
    <lineage>
        <taxon>Eukaryota</taxon>
        <taxon>Sar</taxon>
        <taxon>Alveolata</taxon>
        <taxon>Dinophyceae</taxon>
        <taxon>Suessiales</taxon>
        <taxon>Symbiodiniaceae</taxon>
        <taxon>Durusdinium</taxon>
    </lineage>
</organism>
<reference evidence="1 2" key="1">
    <citation type="submission" date="2024-02" db="EMBL/GenBank/DDBJ databases">
        <authorList>
            <person name="Chen Y."/>
            <person name="Shah S."/>
            <person name="Dougan E. K."/>
            <person name="Thang M."/>
            <person name="Chan C."/>
        </authorList>
    </citation>
    <scope>NUCLEOTIDE SEQUENCE [LARGE SCALE GENOMIC DNA]</scope>
</reference>
<sequence>MYRYFKPKADGSPKCSKEALDLYQSDEGRAKLKALLLKHGEWKQVEVSIKRWHEKKVRFEKKGGWYTRVWLMAERHWTKRMADNAFEWAEKHHKKRRNAVHGEEEIALVLDDEFMFSTEYGENMEMHADFTLEDEDAALLDSNFVPSMQANSGSLTDFMIDKTQAEDPDGDRNQSVRADSSSFKLCYPSLKQNASQTSLLPSFVSVCTRKLDNTQRILVTRRAANGLPAPRLADQIDQVVAQLKITHKRMMDIHGEILVDPGRSACVCVPMKPSPPPLLLHELGRSAGTSRRSSKAFTPSPSDVDIAEELVLGVEAGSVPCYRATRLAGLLSQKFRKHGIPDRNLSSLASSTTNSCRQLHRYVARTGRRLPCKVVHVKTPVRKIMKGTVGYVEVNTDFPTLPLSEWMETSFDLGGHFFLGGSGGEDFAAFSDILLDWWRAYREVDPSLPLFNDFDESEYRYCLPMALHGDEGRGRYKRPIMVFSFQPLITNFNNQTNMKRSTYCTRLLYAAVPSAMYAKNDKTFDALIHALVDDWNRLYREGFQANIDGASVKLRPIFCGVKGDWPFLRKVYKLKTGFQARVQRKCHHCACPDWWDLSPEGGLRNLLPDHENPSPYKANQRSLLFDLPGGSCTKLIRTDPAHTYHIGYGKDENASIIVELMAVGHFGGGSIWKKMDAAFQRFSAYCAKYKKHTSITEFSKKLFKIQQGSKCFPCGGGKGHDTACLGAWLEEELALVETASLEPLHRDIVEVMKLMNKSSCKFWRLLYSNGMFLHRPAAEEAISAGWAMVESYACLSSLTARNGLALFRMRPKVHMQGHIVQAVEHDLLTAGFAINPSVWMCWSDEDFIGKVARTSRRQHARTCPLRTIQVSLMSYQRQWRHSFTNCSR</sequence>
<dbReference type="Proteomes" id="UP001642484">
    <property type="component" value="Unassembled WGS sequence"/>
</dbReference>
<dbReference type="EMBL" id="CAXAMN010021421">
    <property type="protein sequence ID" value="CAK9059450.1"/>
    <property type="molecule type" value="Genomic_DNA"/>
</dbReference>
<keyword evidence="2" id="KW-1185">Reference proteome</keyword>
<evidence type="ECO:0000313" key="1">
    <source>
        <dbReference type="EMBL" id="CAK9059450.1"/>
    </source>
</evidence>
<proteinExistence type="predicted"/>
<gene>
    <name evidence="1" type="ORF">CCMP2556_LOCUS29269</name>
</gene>
<accession>A0ABP0NB10</accession>
<comment type="caution">
    <text evidence="1">The sequence shown here is derived from an EMBL/GenBank/DDBJ whole genome shotgun (WGS) entry which is preliminary data.</text>
</comment>
<protein>
    <submittedName>
        <fullName evidence="1">Uncharacterized protein</fullName>
    </submittedName>
</protein>
<name>A0ABP0NB10_9DINO</name>